<dbReference type="Proteomes" id="UP000071778">
    <property type="component" value="Chromosome"/>
</dbReference>
<reference evidence="1 2" key="1">
    <citation type="submission" date="2015-11" db="EMBL/GenBank/DDBJ databases">
        <title>Exploring the genomic traits of fungus-feeding bacterial genus Collimonas.</title>
        <authorList>
            <person name="Song C."/>
            <person name="Schmidt R."/>
            <person name="de Jager V."/>
            <person name="Krzyzanowska D."/>
            <person name="Jongedijk E."/>
            <person name="Cankar K."/>
            <person name="Beekwilder J."/>
            <person name="van Veen A."/>
            <person name="de Boer W."/>
            <person name="van Veen J.A."/>
            <person name="Garbeva P."/>
        </authorList>
    </citation>
    <scope>NUCLEOTIDE SEQUENCE [LARGE SCALE GENOMIC DNA]</scope>
    <source>
        <strain evidence="1 2">Ter282</strain>
    </source>
</reference>
<protein>
    <submittedName>
        <fullName evidence="1">Uncharacterized protein</fullName>
    </submittedName>
</protein>
<evidence type="ECO:0000313" key="1">
    <source>
        <dbReference type="EMBL" id="AMP09195.1"/>
    </source>
</evidence>
<proteinExistence type="predicted"/>
<dbReference type="AlphaFoldDB" id="A0A127QHB3"/>
<dbReference type="EMBL" id="CP013235">
    <property type="protein sequence ID" value="AMP09195.1"/>
    <property type="molecule type" value="Genomic_DNA"/>
</dbReference>
<gene>
    <name evidence="1" type="ORF">CAter282_1406</name>
</gene>
<dbReference type="PATRIC" id="fig|279058.17.peg.1511"/>
<organism evidence="1 2">
    <name type="scientific">Collimonas arenae</name>
    <dbReference type="NCBI Taxonomy" id="279058"/>
    <lineage>
        <taxon>Bacteria</taxon>
        <taxon>Pseudomonadati</taxon>
        <taxon>Pseudomonadota</taxon>
        <taxon>Betaproteobacteria</taxon>
        <taxon>Burkholderiales</taxon>
        <taxon>Oxalobacteraceae</taxon>
        <taxon>Collimonas</taxon>
    </lineage>
</organism>
<keyword evidence="2" id="KW-1185">Reference proteome</keyword>
<accession>A0A127QHB3</accession>
<evidence type="ECO:0000313" key="2">
    <source>
        <dbReference type="Proteomes" id="UP000071778"/>
    </source>
</evidence>
<sequence>MKSSAARKIKKHRTRPVQYHLYYFHQVVLDMKNATVAF</sequence>
<name>A0A127QHB3_9BURK</name>